<evidence type="ECO:0000256" key="5">
    <source>
        <dbReference type="ARBA" id="ARBA00025184"/>
    </source>
</evidence>
<dbReference type="PANTHER" id="PTHR10196">
    <property type="entry name" value="SUGAR KINASE"/>
    <property type="match status" value="1"/>
</dbReference>
<dbReference type="Gene3D" id="3.30.420.40">
    <property type="match status" value="2"/>
</dbReference>
<dbReference type="EMBL" id="VICG01000009">
    <property type="protein sequence ID" value="KAA8568799.1"/>
    <property type="molecule type" value="Genomic_DNA"/>
</dbReference>
<accession>A0A5M9JLD5</accession>
<keyword evidence="4 7" id="KW-0418">Kinase</keyword>
<dbReference type="CDD" id="cd07776">
    <property type="entry name" value="ASKHA_NBD_FGGY_SpXK-like"/>
    <property type="match status" value="1"/>
</dbReference>
<evidence type="ECO:0000256" key="2">
    <source>
        <dbReference type="ARBA" id="ARBA00022629"/>
    </source>
</evidence>
<dbReference type="PANTHER" id="PTHR10196:SF57">
    <property type="entry name" value="XYLULOSE KINASE"/>
    <property type="match status" value="1"/>
</dbReference>
<evidence type="ECO:0000256" key="6">
    <source>
        <dbReference type="ARBA" id="ARBA00048885"/>
    </source>
</evidence>
<dbReference type="VEuPathDB" id="FungiDB:MFRU_017g00090"/>
<proteinExistence type="inferred from homology"/>
<evidence type="ECO:0000259" key="8">
    <source>
        <dbReference type="Pfam" id="PF00370"/>
    </source>
</evidence>
<evidence type="ECO:0000259" key="9">
    <source>
        <dbReference type="Pfam" id="PF02782"/>
    </source>
</evidence>
<dbReference type="EC" id="2.7.1.17" evidence="7"/>
<dbReference type="GO" id="GO:0005997">
    <property type="term" value="P:xylulose metabolic process"/>
    <property type="evidence" value="ECO:0007669"/>
    <property type="project" value="TreeGrafter"/>
</dbReference>
<dbReference type="InterPro" id="IPR043129">
    <property type="entry name" value="ATPase_NBD"/>
</dbReference>
<dbReference type="InterPro" id="IPR018484">
    <property type="entry name" value="FGGY_N"/>
</dbReference>
<reference evidence="10 11" key="1">
    <citation type="submission" date="2019-06" db="EMBL/GenBank/DDBJ databases">
        <title>Genome Sequence of the Brown Rot Fungal Pathogen Monilinia fructicola.</title>
        <authorList>
            <person name="De Miccolis Angelini R.M."/>
            <person name="Landi L."/>
            <person name="Abate D."/>
            <person name="Pollastro S."/>
            <person name="Romanazzi G."/>
            <person name="Faretra F."/>
        </authorList>
    </citation>
    <scope>NUCLEOTIDE SEQUENCE [LARGE SCALE GENOMIC DNA]</scope>
    <source>
        <strain evidence="10 11">Mfrc123</strain>
    </source>
</reference>
<evidence type="ECO:0000313" key="10">
    <source>
        <dbReference type="EMBL" id="KAA8568799.1"/>
    </source>
</evidence>
<dbReference type="GO" id="GO:0042732">
    <property type="term" value="P:D-xylose metabolic process"/>
    <property type="evidence" value="ECO:0007669"/>
    <property type="project" value="UniProtKB-UniRule"/>
</dbReference>
<comment type="similarity">
    <text evidence="1 7">Belongs to the FGGY kinase family.</text>
</comment>
<protein>
    <recommendedName>
        <fullName evidence="7">Xylulose kinase</fullName>
        <ecNumber evidence="7">2.7.1.17</ecNumber>
    </recommendedName>
</protein>
<keyword evidence="2 7" id="KW-0859">Xylose metabolism</keyword>
<keyword evidence="7" id="KW-0547">Nucleotide-binding</keyword>
<dbReference type="InterPro" id="IPR042024">
    <property type="entry name" value="D-XK_euk"/>
</dbReference>
<comment type="caution">
    <text evidence="10">The sequence shown here is derived from an EMBL/GenBank/DDBJ whole genome shotgun (WGS) entry which is preliminary data.</text>
</comment>
<evidence type="ECO:0000313" key="11">
    <source>
        <dbReference type="Proteomes" id="UP000322873"/>
    </source>
</evidence>
<dbReference type="FunFam" id="3.30.420.40:FF:000118">
    <property type="entry name" value="Xylulose kinase 2"/>
    <property type="match status" value="1"/>
</dbReference>
<dbReference type="GO" id="GO:0005524">
    <property type="term" value="F:ATP binding"/>
    <property type="evidence" value="ECO:0007669"/>
    <property type="project" value="UniProtKB-UniRule"/>
</dbReference>
<gene>
    <name evidence="10" type="ORF">EYC84_007784</name>
</gene>
<dbReference type="GO" id="GO:0005829">
    <property type="term" value="C:cytosol"/>
    <property type="evidence" value="ECO:0007669"/>
    <property type="project" value="TreeGrafter"/>
</dbReference>
<sequence length="552" mass="60673">MSSQDEALYLGFDLSTQQLKAIVVSSSLKVRYEAKVDFDADLFKYGHQKGSASVDLVLQRLSEKSCPFHLIKGISGSGQQHGSVYWSQKGEEVLEALETEKSLVEQLKDTFAHPWSPNWQDASTQAECDAFDRELGGEEKLAEITGSKAHHRFTGPQIMRFHKKYPEVYRRTSRITLVSSFLASLFLGKIAPFDISDVCGMDLWDIKSGSWSEPLLTLAAGSDGLASLKSKLGEVREDGGGSMGSISSYFTSRYNFPADCSIVPFTGDNPATILALPLRPMDAIVSLGTSTTFLMSTPNYVPDPAYHFFNHPTTAGLYIDALPASTTPDPWSNFNKAATETPPLDQKSPTDPAKLALYFPLPEIVPNIRAGTFRYESSANRKISEARAHYHPETDARIIVESQVLSLRLRSQKLVTSPSKDIPAQPRRIYLVGGGSHNPAIAKIVGEVLGGVEGVWRLDVGGNACALGGAYKAVWGVERSQKQGGRNGSGNGAKWEGESFEELIGRRWKEEGAIEKVDEGYRAEAWARYGEVLGSFEEMERVVLEGEERFKK</sequence>
<dbReference type="GO" id="GO:0004856">
    <property type="term" value="F:D-xylulokinase activity"/>
    <property type="evidence" value="ECO:0007669"/>
    <property type="project" value="UniProtKB-UniRule"/>
</dbReference>
<dbReference type="Pfam" id="PF00370">
    <property type="entry name" value="FGGY_N"/>
    <property type="match status" value="1"/>
</dbReference>
<evidence type="ECO:0000256" key="1">
    <source>
        <dbReference type="ARBA" id="ARBA00009156"/>
    </source>
</evidence>
<organism evidence="10 11">
    <name type="scientific">Monilinia fructicola</name>
    <name type="common">Brown rot fungus</name>
    <name type="synonym">Ciboria fructicola</name>
    <dbReference type="NCBI Taxonomy" id="38448"/>
    <lineage>
        <taxon>Eukaryota</taxon>
        <taxon>Fungi</taxon>
        <taxon>Dikarya</taxon>
        <taxon>Ascomycota</taxon>
        <taxon>Pezizomycotina</taxon>
        <taxon>Leotiomycetes</taxon>
        <taxon>Helotiales</taxon>
        <taxon>Sclerotiniaceae</taxon>
        <taxon>Monilinia</taxon>
    </lineage>
</organism>
<dbReference type="AlphaFoldDB" id="A0A5M9JLD5"/>
<keyword evidence="11" id="KW-1185">Reference proteome</keyword>
<dbReference type="InterPro" id="IPR018485">
    <property type="entry name" value="FGGY_C"/>
</dbReference>
<keyword evidence="7" id="KW-0067">ATP-binding</keyword>
<evidence type="ECO:0000256" key="4">
    <source>
        <dbReference type="ARBA" id="ARBA00022777"/>
    </source>
</evidence>
<dbReference type="Proteomes" id="UP000322873">
    <property type="component" value="Unassembled WGS sequence"/>
</dbReference>
<comment type="catalytic activity">
    <reaction evidence="6 7">
        <text>D-xylulose + ATP = D-xylulose 5-phosphate + ADP + H(+)</text>
        <dbReference type="Rhea" id="RHEA:10964"/>
        <dbReference type="ChEBI" id="CHEBI:15378"/>
        <dbReference type="ChEBI" id="CHEBI:17140"/>
        <dbReference type="ChEBI" id="CHEBI:30616"/>
        <dbReference type="ChEBI" id="CHEBI:57737"/>
        <dbReference type="ChEBI" id="CHEBI:456216"/>
        <dbReference type="EC" id="2.7.1.17"/>
    </reaction>
</comment>
<keyword evidence="7" id="KW-0119">Carbohydrate metabolism</keyword>
<keyword evidence="3 7" id="KW-0808">Transferase</keyword>
<dbReference type="SUPFAM" id="SSF53067">
    <property type="entry name" value="Actin-like ATPase domain"/>
    <property type="match status" value="2"/>
</dbReference>
<feature type="domain" description="Carbohydrate kinase FGGY C-terminal" evidence="9">
    <location>
        <begin position="284"/>
        <end position="475"/>
    </location>
</feature>
<feature type="domain" description="Carbohydrate kinase FGGY N-terminal" evidence="8">
    <location>
        <begin position="119"/>
        <end position="222"/>
    </location>
</feature>
<comment type="function">
    <text evidence="5 7">Highly specific D-xylulose kinase which participates in the catabolism of xylose. Xylose is a major component of hemicelluloses such as xylan. Most fungi utilize D-xylose via three enzymatic reactions, xylose reductase (XR), xylitol dehydrogenase (XDH), and xylulokinase, to form xylulose 5-phosphate, which enters pentose phosphate pathway.</text>
</comment>
<evidence type="ECO:0000256" key="7">
    <source>
        <dbReference type="RuleBase" id="RU367058"/>
    </source>
</evidence>
<evidence type="ECO:0000256" key="3">
    <source>
        <dbReference type="ARBA" id="ARBA00022679"/>
    </source>
</evidence>
<dbReference type="Pfam" id="PF02782">
    <property type="entry name" value="FGGY_C"/>
    <property type="match status" value="1"/>
</dbReference>
<name>A0A5M9JLD5_MONFR</name>